<feature type="compositionally biased region" description="Basic and acidic residues" evidence="1">
    <location>
        <begin position="363"/>
        <end position="382"/>
    </location>
</feature>
<dbReference type="GO" id="GO:0042981">
    <property type="term" value="P:regulation of apoptotic process"/>
    <property type="evidence" value="ECO:0007669"/>
    <property type="project" value="InterPro"/>
</dbReference>
<comment type="caution">
    <text evidence="3">The sequence shown here is derived from an EMBL/GenBank/DDBJ whole genome shotgun (WGS) entry which is preliminary data.</text>
</comment>
<evidence type="ECO:0000256" key="1">
    <source>
        <dbReference type="SAM" id="MobiDB-lite"/>
    </source>
</evidence>
<dbReference type="AlphaFoldDB" id="A0A8B6CND9"/>
<dbReference type="InterPro" id="IPR001315">
    <property type="entry name" value="CARD"/>
</dbReference>
<feature type="compositionally biased region" description="Basic and acidic residues" evidence="1">
    <location>
        <begin position="398"/>
        <end position="409"/>
    </location>
</feature>
<feature type="region of interest" description="Disordered" evidence="1">
    <location>
        <begin position="361"/>
        <end position="409"/>
    </location>
</feature>
<evidence type="ECO:0000313" key="3">
    <source>
        <dbReference type="EMBL" id="VDI07129.1"/>
    </source>
</evidence>
<keyword evidence="4" id="KW-1185">Reference proteome</keyword>
<organism evidence="3 4">
    <name type="scientific">Mytilus galloprovincialis</name>
    <name type="common">Mediterranean mussel</name>
    <dbReference type="NCBI Taxonomy" id="29158"/>
    <lineage>
        <taxon>Eukaryota</taxon>
        <taxon>Metazoa</taxon>
        <taxon>Spiralia</taxon>
        <taxon>Lophotrochozoa</taxon>
        <taxon>Mollusca</taxon>
        <taxon>Bivalvia</taxon>
        <taxon>Autobranchia</taxon>
        <taxon>Pteriomorphia</taxon>
        <taxon>Mytilida</taxon>
        <taxon>Mytiloidea</taxon>
        <taxon>Mytilidae</taxon>
        <taxon>Mytilinae</taxon>
        <taxon>Mytilus</taxon>
    </lineage>
</organism>
<dbReference type="SUPFAM" id="SSF47986">
    <property type="entry name" value="DEATH domain"/>
    <property type="match status" value="1"/>
</dbReference>
<dbReference type="EMBL" id="UYJE01002012">
    <property type="protein sequence ID" value="VDI07129.1"/>
    <property type="molecule type" value="Genomic_DNA"/>
</dbReference>
<dbReference type="CDD" id="cd01671">
    <property type="entry name" value="CARD"/>
    <property type="match status" value="1"/>
</dbReference>
<evidence type="ECO:0000259" key="2">
    <source>
        <dbReference type="PROSITE" id="PS50209"/>
    </source>
</evidence>
<feature type="region of interest" description="Disordered" evidence="1">
    <location>
        <begin position="211"/>
        <end position="349"/>
    </location>
</feature>
<accession>A0A8B6CND9</accession>
<sequence>MAQTVSEMDVLEKKVRDNIPYLQEHISDVKIIVDYLIEMHVINLNDKTKFLNDRISRKDQIHDILEEIITRKKFDVLIKALEKTDNDTAVEILTTNDKEFADFIENQEEAVGSSTKDIAKLEAEKSTLEIDLAHIQTVERDIRKLLEEKTTRIEASQTGNNDKKQLEKDVKKLQEELKVLNKEYKEKTEFVKTITQQYDEVVALNKILQDQKREKDRKERDNDREQREEDRKERDHDKEQREKDREQREKERQERDHDRDQREKDRKEREIDREERVKERKLRDLEREKRDQDREEDKKERNKDREERKEDRKLRGQENEERKKDIEQREKEREQREKDTQSHEQLHKNVDLILQIIGQQNTKDGKCGRNETSEASETREASEANGPPVLRKNNAYDLRTESIRKNYRM</sequence>
<evidence type="ECO:0000313" key="4">
    <source>
        <dbReference type="Proteomes" id="UP000596742"/>
    </source>
</evidence>
<dbReference type="InterPro" id="IPR011029">
    <property type="entry name" value="DEATH-like_dom_sf"/>
</dbReference>
<feature type="domain" description="CARD" evidence="2">
    <location>
        <begin position="7"/>
        <end position="72"/>
    </location>
</feature>
<proteinExistence type="predicted"/>
<dbReference type="PROSITE" id="PS50209">
    <property type="entry name" value="CARD"/>
    <property type="match status" value="1"/>
</dbReference>
<protein>
    <recommendedName>
        <fullName evidence="2">CARD domain-containing protein</fullName>
    </recommendedName>
</protein>
<dbReference type="Proteomes" id="UP000596742">
    <property type="component" value="Unassembled WGS sequence"/>
</dbReference>
<name>A0A8B6CND9_MYTGA</name>
<gene>
    <name evidence="3" type="ORF">MGAL_10B020505</name>
</gene>
<reference evidence="3" key="1">
    <citation type="submission" date="2018-11" db="EMBL/GenBank/DDBJ databases">
        <authorList>
            <person name="Alioto T."/>
            <person name="Alioto T."/>
        </authorList>
    </citation>
    <scope>NUCLEOTIDE SEQUENCE</scope>
</reference>